<dbReference type="STRING" id="1548547.BA177_07800"/>
<feature type="binding site" evidence="6">
    <location>
        <begin position="62"/>
        <end position="66"/>
    </location>
    <ligand>
        <name>GTP</name>
        <dbReference type="ChEBI" id="CHEBI:37565"/>
    </ligand>
</feature>
<dbReference type="AlphaFoldDB" id="A0A193LF73"/>
<evidence type="ECO:0000313" key="12">
    <source>
        <dbReference type="Proteomes" id="UP000092695"/>
    </source>
</evidence>
<feature type="binding site" evidence="6">
    <location>
        <begin position="124"/>
        <end position="127"/>
    </location>
    <ligand>
        <name>GTP</name>
        <dbReference type="ChEBI" id="CHEBI:37565"/>
    </ligand>
</feature>
<keyword evidence="6" id="KW-0690">Ribosome biogenesis</keyword>
<dbReference type="Proteomes" id="UP000092695">
    <property type="component" value="Chromosome"/>
</dbReference>
<dbReference type="NCBIfam" id="TIGR00436">
    <property type="entry name" value="era"/>
    <property type="match status" value="1"/>
</dbReference>
<dbReference type="NCBIfam" id="NF000908">
    <property type="entry name" value="PRK00089.1"/>
    <property type="match status" value="1"/>
</dbReference>
<dbReference type="InterPro" id="IPR009019">
    <property type="entry name" value="KH_sf_prok-type"/>
</dbReference>
<dbReference type="EMBL" id="CP016268">
    <property type="protein sequence ID" value="ANO51118.1"/>
    <property type="molecule type" value="Genomic_DNA"/>
</dbReference>
<feature type="domain" description="KH type-2" evidence="9">
    <location>
        <begin position="198"/>
        <end position="282"/>
    </location>
</feature>
<dbReference type="GO" id="GO:0000028">
    <property type="term" value="P:ribosomal small subunit assembly"/>
    <property type="evidence" value="ECO:0007669"/>
    <property type="project" value="TreeGrafter"/>
</dbReference>
<dbReference type="Gene3D" id="3.40.50.300">
    <property type="entry name" value="P-loop containing nucleotide triphosphate hydrolases"/>
    <property type="match status" value="1"/>
</dbReference>
<evidence type="ECO:0000256" key="2">
    <source>
        <dbReference type="ARBA" id="ARBA00020484"/>
    </source>
</evidence>
<dbReference type="GO" id="GO:0005829">
    <property type="term" value="C:cytosol"/>
    <property type="evidence" value="ECO:0007669"/>
    <property type="project" value="TreeGrafter"/>
</dbReference>
<feature type="domain" description="Era-type G" evidence="10">
    <location>
        <begin position="7"/>
        <end position="175"/>
    </location>
</feature>
<evidence type="ECO:0000256" key="7">
    <source>
        <dbReference type="PROSITE-ProRule" id="PRU01050"/>
    </source>
</evidence>
<comment type="subcellular location">
    <subcellularLocation>
        <location evidence="6">Cytoplasm</location>
    </subcellularLocation>
    <subcellularLocation>
        <location evidence="6">Cell membrane</location>
        <topology evidence="6">Peripheral membrane protein</topology>
    </subcellularLocation>
</comment>
<keyword evidence="3 6" id="KW-0547">Nucleotide-binding</keyword>
<dbReference type="PANTHER" id="PTHR42698">
    <property type="entry name" value="GTPASE ERA"/>
    <property type="match status" value="1"/>
</dbReference>
<evidence type="ECO:0000256" key="4">
    <source>
        <dbReference type="ARBA" id="ARBA00022884"/>
    </source>
</evidence>
<dbReference type="Pfam" id="PF01926">
    <property type="entry name" value="MMR_HSR1"/>
    <property type="match status" value="1"/>
</dbReference>
<comment type="similarity">
    <text evidence="1 6 7 8">Belongs to the TRAFAC class TrmE-Era-EngA-EngB-Septin-like GTPase superfamily. Era GTPase family.</text>
</comment>
<keyword evidence="5 6" id="KW-0342">GTP-binding</keyword>
<evidence type="ECO:0000259" key="10">
    <source>
        <dbReference type="PROSITE" id="PS51713"/>
    </source>
</evidence>
<evidence type="ECO:0000313" key="11">
    <source>
        <dbReference type="EMBL" id="ANO51118.1"/>
    </source>
</evidence>
<protein>
    <recommendedName>
        <fullName evidence="2 6">GTPase Era</fullName>
    </recommendedName>
</protein>
<keyword evidence="6" id="KW-1003">Cell membrane</keyword>
<feature type="region of interest" description="G5" evidence="7">
    <location>
        <begin position="154"/>
        <end position="156"/>
    </location>
</feature>
<dbReference type="PROSITE" id="PS51713">
    <property type="entry name" value="G_ERA"/>
    <property type="match status" value="1"/>
</dbReference>
<feature type="binding site" evidence="6">
    <location>
        <begin position="15"/>
        <end position="22"/>
    </location>
    <ligand>
        <name>GTP</name>
        <dbReference type="ChEBI" id="CHEBI:37565"/>
    </ligand>
</feature>
<dbReference type="GO" id="GO:0043024">
    <property type="term" value="F:ribosomal small subunit binding"/>
    <property type="evidence" value="ECO:0007669"/>
    <property type="project" value="TreeGrafter"/>
</dbReference>
<proteinExistence type="inferred from homology"/>
<keyword evidence="6" id="KW-0472">Membrane</keyword>
<dbReference type="RefSeq" id="WP_068615087.1">
    <property type="nucleotide sequence ID" value="NZ_CP016268.1"/>
</dbReference>
<feature type="region of interest" description="G4" evidence="7">
    <location>
        <begin position="124"/>
        <end position="127"/>
    </location>
</feature>
<gene>
    <name evidence="6" type="primary">era</name>
    <name evidence="11" type="ORF">BA177_07800</name>
</gene>
<dbReference type="InterPro" id="IPR004044">
    <property type="entry name" value="KH_dom_type_2"/>
</dbReference>
<dbReference type="InterPro" id="IPR005225">
    <property type="entry name" value="Small_GTP-bd"/>
</dbReference>
<dbReference type="InterPro" id="IPR005662">
    <property type="entry name" value="GTPase_Era-like"/>
</dbReference>
<dbReference type="SUPFAM" id="SSF54814">
    <property type="entry name" value="Prokaryotic type KH domain (KH-domain type II)"/>
    <property type="match status" value="1"/>
</dbReference>
<accession>A0A193LF73</accession>
<keyword evidence="12" id="KW-1185">Reference proteome</keyword>
<reference evidence="11 12" key="1">
    <citation type="submission" date="2016-06" db="EMBL/GenBank/DDBJ databases">
        <title>Complete genome sequence of a deep-branching marine Gamma Proteobacterium Woeseia oceani type strain XK5.</title>
        <authorList>
            <person name="Mu D."/>
            <person name="Du Z."/>
        </authorList>
    </citation>
    <scope>NUCLEOTIDE SEQUENCE [LARGE SCALE GENOMIC DNA]</scope>
    <source>
        <strain evidence="11 12">XK5</strain>
    </source>
</reference>
<evidence type="ECO:0000256" key="3">
    <source>
        <dbReference type="ARBA" id="ARBA00022741"/>
    </source>
</evidence>
<dbReference type="OrthoDB" id="9805918at2"/>
<sequence>MNKQEHRCGFVAVVGRPNVGKSTLINAIIGRKVSIVSPKPQTTRHRILAVHNERDSQTVFVDTPGLHLNANKAMNRMMNRTAANALLDADLVLLVCEADRWTTEDDAVLARVRESGKPTMVLLNKIDRIKQKEELLGLIAAMSERHQFLEILPLSAKNGENLDRLLSLLPERLPVSPPLFPDDMVSDRDDMFRAAELIREKLTWELRHELPYGLTVQIERFDDEAEGISMHAVIWVERDSQKGIVVGKGGALLKKIGTQARIELKRHYRRPVHLEMWVKVRDNWADSDKDLAQLGYDVP</sequence>
<dbReference type="FunFam" id="3.40.50.300:FF:000094">
    <property type="entry name" value="GTPase Era"/>
    <property type="match status" value="1"/>
</dbReference>
<dbReference type="InterPro" id="IPR030388">
    <property type="entry name" value="G_ERA_dom"/>
</dbReference>
<feature type="region of interest" description="G1" evidence="7">
    <location>
        <begin position="15"/>
        <end position="22"/>
    </location>
</feature>
<dbReference type="PRINTS" id="PR00326">
    <property type="entry name" value="GTP1OBG"/>
</dbReference>
<dbReference type="CDD" id="cd22534">
    <property type="entry name" value="KH-II_Era"/>
    <property type="match status" value="1"/>
</dbReference>
<dbReference type="InterPro" id="IPR015946">
    <property type="entry name" value="KH_dom-like_a/b"/>
</dbReference>
<name>A0A193LF73_9GAMM</name>
<dbReference type="HAMAP" id="MF_00367">
    <property type="entry name" value="GTPase_Era"/>
    <property type="match status" value="1"/>
</dbReference>
<dbReference type="InterPro" id="IPR006073">
    <property type="entry name" value="GTP-bd"/>
</dbReference>
<dbReference type="GO" id="GO:0005525">
    <property type="term" value="F:GTP binding"/>
    <property type="evidence" value="ECO:0007669"/>
    <property type="project" value="UniProtKB-UniRule"/>
</dbReference>
<keyword evidence="6" id="KW-0699">rRNA-binding</keyword>
<keyword evidence="6" id="KW-0963">Cytoplasm</keyword>
<dbReference type="NCBIfam" id="TIGR00231">
    <property type="entry name" value="small_GTP"/>
    <property type="match status" value="1"/>
</dbReference>
<dbReference type="PANTHER" id="PTHR42698:SF1">
    <property type="entry name" value="GTPASE ERA, MITOCHONDRIAL"/>
    <property type="match status" value="1"/>
</dbReference>
<dbReference type="PROSITE" id="PS50823">
    <property type="entry name" value="KH_TYPE_2"/>
    <property type="match status" value="1"/>
</dbReference>
<evidence type="ECO:0000256" key="6">
    <source>
        <dbReference type="HAMAP-Rule" id="MF_00367"/>
    </source>
</evidence>
<keyword evidence="4 6" id="KW-0694">RNA-binding</keyword>
<comment type="subunit">
    <text evidence="6">Monomer.</text>
</comment>
<comment type="function">
    <text evidence="6">An essential GTPase that binds both GDP and GTP, with rapid nucleotide exchange. Plays a role in 16S rRNA processing and 30S ribosomal subunit biogenesis and possibly also in cell cycle regulation and energy metabolism.</text>
</comment>
<dbReference type="Pfam" id="PF07650">
    <property type="entry name" value="KH_2"/>
    <property type="match status" value="1"/>
</dbReference>
<evidence type="ECO:0000256" key="5">
    <source>
        <dbReference type="ARBA" id="ARBA00023134"/>
    </source>
</evidence>
<dbReference type="GO" id="GO:0005886">
    <property type="term" value="C:plasma membrane"/>
    <property type="evidence" value="ECO:0007669"/>
    <property type="project" value="UniProtKB-SubCell"/>
</dbReference>
<organism evidence="11 12">
    <name type="scientific">Woeseia oceani</name>
    <dbReference type="NCBI Taxonomy" id="1548547"/>
    <lineage>
        <taxon>Bacteria</taxon>
        <taxon>Pseudomonadati</taxon>
        <taxon>Pseudomonadota</taxon>
        <taxon>Gammaproteobacteria</taxon>
        <taxon>Woeseiales</taxon>
        <taxon>Woeseiaceae</taxon>
        <taxon>Woeseia</taxon>
    </lineage>
</organism>
<evidence type="ECO:0000256" key="1">
    <source>
        <dbReference type="ARBA" id="ARBA00007921"/>
    </source>
</evidence>
<dbReference type="SUPFAM" id="SSF52540">
    <property type="entry name" value="P-loop containing nucleoside triphosphate hydrolases"/>
    <property type="match status" value="1"/>
</dbReference>
<evidence type="ECO:0000256" key="8">
    <source>
        <dbReference type="RuleBase" id="RU003761"/>
    </source>
</evidence>
<feature type="region of interest" description="G3" evidence="7">
    <location>
        <begin position="62"/>
        <end position="65"/>
    </location>
</feature>
<dbReference type="GO" id="GO:0070181">
    <property type="term" value="F:small ribosomal subunit rRNA binding"/>
    <property type="evidence" value="ECO:0007669"/>
    <property type="project" value="UniProtKB-UniRule"/>
</dbReference>
<dbReference type="CDD" id="cd04163">
    <property type="entry name" value="Era"/>
    <property type="match status" value="1"/>
</dbReference>
<dbReference type="KEGG" id="woc:BA177_07800"/>
<feature type="region of interest" description="G2" evidence="7">
    <location>
        <begin position="41"/>
        <end position="45"/>
    </location>
</feature>
<dbReference type="GO" id="GO:0003924">
    <property type="term" value="F:GTPase activity"/>
    <property type="evidence" value="ECO:0007669"/>
    <property type="project" value="UniProtKB-UniRule"/>
</dbReference>
<evidence type="ECO:0000259" key="9">
    <source>
        <dbReference type="PROSITE" id="PS50823"/>
    </source>
</evidence>
<dbReference type="InterPro" id="IPR027417">
    <property type="entry name" value="P-loop_NTPase"/>
</dbReference>
<dbReference type="Gene3D" id="3.30.300.20">
    <property type="match status" value="1"/>
</dbReference>